<proteinExistence type="inferred from homology"/>
<evidence type="ECO:0000259" key="9">
    <source>
        <dbReference type="Pfam" id="PF02771"/>
    </source>
</evidence>
<dbReference type="GO" id="GO:0005886">
    <property type="term" value="C:plasma membrane"/>
    <property type="evidence" value="ECO:0007669"/>
    <property type="project" value="TreeGrafter"/>
</dbReference>
<evidence type="ECO:0000256" key="6">
    <source>
        <dbReference type="RuleBase" id="RU362125"/>
    </source>
</evidence>
<feature type="domain" description="Acyl-CoA dehydrogenase/oxidase N-terminal" evidence="9">
    <location>
        <begin position="6"/>
        <end position="120"/>
    </location>
</feature>
<feature type="domain" description="Acyl-CoA dehydrogenase/oxidase C-terminal" evidence="7">
    <location>
        <begin position="230"/>
        <end position="383"/>
    </location>
</feature>
<evidence type="ECO:0000256" key="2">
    <source>
        <dbReference type="ARBA" id="ARBA00009347"/>
    </source>
</evidence>
<dbReference type="Pfam" id="PF02771">
    <property type="entry name" value="Acyl-CoA_dh_N"/>
    <property type="match status" value="1"/>
</dbReference>
<dbReference type="SUPFAM" id="SSF47203">
    <property type="entry name" value="Acyl-CoA dehydrogenase C-terminal domain-like"/>
    <property type="match status" value="1"/>
</dbReference>
<dbReference type="PANTHER" id="PTHR43292:SF3">
    <property type="entry name" value="ACYL-COA DEHYDROGENASE FADE29"/>
    <property type="match status" value="1"/>
</dbReference>
<dbReference type="InterPro" id="IPR009100">
    <property type="entry name" value="AcylCoA_DH/oxidase_NM_dom_sf"/>
</dbReference>
<dbReference type="InterPro" id="IPR013786">
    <property type="entry name" value="AcylCoA_DH/ox_N"/>
</dbReference>
<evidence type="ECO:0000256" key="4">
    <source>
        <dbReference type="ARBA" id="ARBA00022827"/>
    </source>
</evidence>
<dbReference type="EMBL" id="VRZA01000006">
    <property type="protein sequence ID" value="TXS91314.1"/>
    <property type="molecule type" value="Genomic_DNA"/>
</dbReference>
<evidence type="ECO:0000256" key="5">
    <source>
        <dbReference type="ARBA" id="ARBA00023002"/>
    </source>
</evidence>
<evidence type="ECO:0000256" key="1">
    <source>
        <dbReference type="ARBA" id="ARBA00001974"/>
    </source>
</evidence>
<dbReference type="Gene3D" id="1.10.540.10">
    <property type="entry name" value="Acyl-CoA dehydrogenase/oxidase, N-terminal domain"/>
    <property type="match status" value="1"/>
</dbReference>
<dbReference type="InterPro" id="IPR036250">
    <property type="entry name" value="AcylCo_DH-like_C"/>
</dbReference>
<dbReference type="GO" id="GO:0050660">
    <property type="term" value="F:flavin adenine dinucleotide binding"/>
    <property type="evidence" value="ECO:0007669"/>
    <property type="project" value="InterPro"/>
</dbReference>
<dbReference type="InterPro" id="IPR009075">
    <property type="entry name" value="AcylCo_DH/oxidase_C"/>
</dbReference>
<dbReference type="Gene3D" id="2.40.110.10">
    <property type="entry name" value="Butyryl-CoA Dehydrogenase, subunit A, domain 2"/>
    <property type="match status" value="1"/>
</dbReference>
<organism evidence="10 11">
    <name type="scientific">Parahaliea maris</name>
    <dbReference type="NCBI Taxonomy" id="2716870"/>
    <lineage>
        <taxon>Bacteria</taxon>
        <taxon>Pseudomonadati</taxon>
        <taxon>Pseudomonadota</taxon>
        <taxon>Gammaproteobacteria</taxon>
        <taxon>Cellvibrionales</taxon>
        <taxon>Halieaceae</taxon>
        <taxon>Parahaliea</taxon>
    </lineage>
</organism>
<comment type="caution">
    <text evidence="10">The sequence shown here is derived from an EMBL/GenBank/DDBJ whole genome shotgun (WGS) entry which is preliminary data.</text>
</comment>
<keyword evidence="3 6" id="KW-0285">Flavoprotein</keyword>
<dbReference type="Gene3D" id="1.20.140.10">
    <property type="entry name" value="Butyryl-CoA Dehydrogenase, subunit A, domain 3"/>
    <property type="match status" value="1"/>
</dbReference>
<protein>
    <submittedName>
        <fullName evidence="10">Acyl-CoA dehydrogenase</fullName>
    </submittedName>
</protein>
<comment type="similarity">
    <text evidence="2 6">Belongs to the acyl-CoA dehydrogenase family.</text>
</comment>
<keyword evidence="4 6" id="KW-0274">FAD</keyword>
<keyword evidence="11" id="KW-1185">Reference proteome</keyword>
<evidence type="ECO:0000256" key="3">
    <source>
        <dbReference type="ARBA" id="ARBA00022630"/>
    </source>
</evidence>
<name>A0A5C8ZU60_9GAMM</name>
<evidence type="ECO:0000259" key="8">
    <source>
        <dbReference type="Pfam" id="PF02770"/>
    </source>
</evidence>
<dbReference type="InterPro" id="IPR052161">
    <property type="entry name" value="Mycobact_Acyl-CoA_DH"/>
</dbReference>
<feature type="domain" description="Acyl-CoA oxidase/dehydrogenase middle" evidence="8">
    <location>
        <begin position="124"/>
        <end position="218"/>
    </location>
</feature>
<dbReference type="InterPro" id="IPR046373">
    <property type="entry name" value="Acyl-CoA_Oxase/DH_mid-dom_sf"/>
</dbReference>
<reference evidence="10 11" key="1">
    <citation type="submission" date="2019-08" db="EMBL/GenBank/DDBJ databases">
        <title>Parahaliea maris sp. nov., isolated from the surface seawater.</title>
        <authorList>
            <person name="Liu Y."/>
        </authorList>
    </citation>
    <scope>NUCLEOTIDE SEQUENCE [LARGE SCALE GENOMIC DNA]</scope>
    <source>
        <strain evidence="10 11">HSLHS9</strain>
    </source>
</reference>
<dbReference type="AlphaFoldDB" id="A0A5C8ZU60"/>
<dbReference type="PANTHER" id="PTHR43292">
    <property type="entry name" value="ACYL-COA DEHYDROGENASE"/>
    <property type="match status" value="1"/>
</dbReference>
<dbReference type="Pfam" id="PF00441">
    <property type="entry name" value="Acyl-CoA_dh_1"/>
    <property type="match status" value="1"/>
</dbReference>
<evidence type="ECO:0000313" key="11">
    <source>
        <dbReference type="Proteomes" id="UP000321039"/>
    </source>
</evidence>
<dbReference type="CDD" id="cd01152">
    <property type="entry name" value="ACAD_fadE6_17_26"/>
    <property type="match status" value="1"/>
</dbReference>
<dbReference type="RefSeq" id="WP_148069548.1">
    <property type="nucleotide sequence ID" value="NZ_VRZA01000006.1"/>
</dbReference>
<dbReference type="Proteomes" id="UP000321039">
    <property type="component" value="Unassembled WGS sequence"/>
</dbReference>
<evidence type="ECO:0000313" key="10">
    <source>
        <dbReference type="EMBL" id="TXS91314.1"/>
    </source>
</evidence>
<sequence length="387" mass="43686">MNLNYTEQQNAFRQEVRQWLAGHVPAEPLKTFDTAEGFQQHREWEATLNQGRWGMVTWPEELGGRGCDLIEWLIFEEEYYRARAPLRVNQNGIFLLGPTLMEYGTEEQKARILPKMANGEEVWAQGWSEPNAGSDMAAIRSTARKQGDKYIINGQKTWSTRAVWADWLFGMFRTDPDSERHRGLTFILVPLDTPGITVRPIPQLDGLPGFAEIFFDNVEVDVSNRLGDEGAGWSVAMATAGFERGLMLRSPARFQETARRLVELYKANQDKADRDPAVRDAVMRAWMDAESYCLTTYETACRLSQGGKIGAESSTNKIFWSELDQNMHATAMSILGARAELLPHAPDAGEVGTWLDGWLFSQSGPIYAGTNEIQRNIIAERMLGMPR</sequence>
<comment type="cofactor">
    <cofactor evidence="1 6">
        <name>FAD</name>
        <dbReference type="ChEBI" id="CHEBI:57692"/>
    </cofactor>
</comment>
<dbReference type="SUPFAM" id="SSF56645">
    <property type="entry name" value="Acyl-CoA dehydrogenase NM domain-like"/>
    <property type="match status" value="1"/>
</dbReference>
<evidence type="ECO:0000259" key="7">
    <source>
        <dbReference type="Pfam" id="PF00441"/>
    </source>
</evidence>
<dbReference type="Pfam" id="PF02770">
    <property type="entry name" value="Acyl-CoA_dh_M"/>
    <property type="match status" value="1"/>
</dbReference>
<dbReference type="GO" id="GO:0016627">
    <property type="term" value="F:oxidoreductase activity, acting on the CH-CH group of donors"/>
    <property type="evidence" value="ECO:0007669"/>
    <property type="project" value="InterPro"/>
</dbReference>
<keyword evidence="5 6" id="KW-0560">Oxidoreductase</keyword>
<dbReference type="InterPro" id="IPR006091">
    <property type="entry name" value="Acyl-CoA_Oxase/DH_mid-dom"/>
</dbReference>
<dbReference type="InterPro" id="IPR037069">
    <property type="entry name" value="AcylCoA_DH/ox_N_sf"/>
</dbReference>
<accession>A0A5C8ZU60</accession>
<gene>
    <name evidence="10" type="ORF">FV139_16400</name>
</gene>